<dbReference type="GO" id="GO:0046677">
    <property type="term" value="P:response to antibiotic"/>
    <property type="evidence" value="ECO:0007669"/>
    <property type="project" value="UniProtKB-KW"/>
</dbReference>
<dbReference type="InterPro" id="IPR036259">
    <property type="entry name" value="MFS_trans_sf"/>
</dbReference>
<dbReference type="GO" id="GO:0006629">
    <property type="term" value="P:lipid metabolic process"/>
    <property type="evidence" value="ECO:0007669"/>
    <property type="project" value="UniProtKB-KW"/>
</dbReference>
<comment type="subunit">
    <text evidence="21">Homodimer.</text>
</comment>
<keyword evidence="11 21" id="KW-0460">Magnesium</keyword>
<dbReference type="InterPro" id="IPR045864">
    <property type="entry name" value="aa-tRNA-synth_II/BPL/LPL"/>
</dbReference>
<evidence type="ECO:0000256" key="4">
    <source>
        <dbReference type="ARBA" id="ARBA00022475"/>
    </source>
</evidence>
<evidence type="ECO:0000256" key="20">
    <source>
        <dbReference type="ARBA" id="ARBA00048573"/>
    </source>
</evidence>
<keyword evidence="12 22" id="KW-1133">Transmembrane helix</keyword>
<dbReference type="PANTHER" id="PTHR42918">
    <property type="entry name" value="LYSYL-TRNA SYNTHETASE"/>
    <property type="match status" value="1"/>
</dbReference>
<evidence type="ECO:0000256" key="19">
    <source>
        <dbReference type="ARBA" id="ARBA00047540"/>
    </source>
</evidence>
<keyword evidence="21" id="KW-0963">Cytoplasm</keyword>
<reference evidence="24 25" key="1">
    <citation type="submission" date="2018-01" db="EMBL/GenBank/DDBJ databases">
        <title>Twenty Corynebacterium bovis Genomes.</title>
        <authorList>
            <person name="Gulvik C.A."/>
        </authorList>
    </citation>
    <scope>NUCLEOTIDE SEQUENCE [LARGE SCALE GENOMIC DNA]</scope>
    <source>
        <strain evidence="24 25">F6900</strain>
    </source>
</reference>
<feature type="transmembrane region" description="Helical" evidence="22">
    <location>
        <begin position="82"/>
        <end position="103"/>
    </location>
</feature>
<dbReference type="NCBIfam" id="NF001756">
    <property type="entry name" value="PRK00484.1"/>
    <property type="match status" value="1"/>
</dbReference>
<evidence type="ECO:0000313" key="24">
    <source>
        <dbReference type="EMBL" id="RRO87877.1"/>
    </source>
</evidence>
<feature type="transmembrane region" description="Helical" evidence="22">
    <location>
        <begin position="115"/>
        <end position="133"/>
    </location>
</feature>
<feature type="transmembrane region" description="Helical" evidence="22">
    <location>
        <begin position="51"/>
        <end position="75"/>
    </location>
</feature>
<dbReference type="GO" id="GO:0000287">
    <property type="term" value="F:magnesium ion binding"/>
    <property type="evidence" value="ECO:0007669"/>
    <property type="project" value="UniProtKB-UniRule"/>
</dbReference>
<keyword evidence="10 21" id="KW-0067">ATP-binding</keyword>
<keyword evidence="15 21" id="KW-0030">Aminoacyl-tRNA synthetase</keyword>
<keyword evidence="6" id="KW-0808">Transferase</keyword>
<feature type="transmembrane region" description="Helical" evidence="22">
    <location>
        <begin position="145"/>
        <end position="171"/>
    </location>
</feature>
<dbReference type="SUPFAM" id="SSF50249">
    <property type="entry name" value="Nucleic acid-binding proteins"/>
    <property type="match status" value="1"/>
</dbReference>
<dbReference type="InterPro" id="IPR012340">
    <property type="entry name" value="NA-bd_OB-fold"/>
</dbReference>
<dbReference type="InterPro" id="IPR004364">
    <property type="entry name" value="Aa-tRNA-synt_II"/>
</dbReference>
<dbReference type="GO" id="GO:0005829">
    <property type="term" value="C:cytosol"/>
    <property type="evidence" value="ECO:0007669"/>
    <property type="project" value="TreeGrafter"/>
</dbReference>
<dbReference type="PROSITE" id="PS50862">
    <property type="entry name" value="AA_TRNA_LIGASE_II"/>
    <property type="match status" value="1"/>
</dbReference>
<keyword evidence="17" id="KW-0511">Multifunctional enzyme</keyword>
<dbReference type="Proteomes" id="UP000276526">
    <property type="component" value="Unassembled WGS sequence"/>
</dbReference>
<comment type="subcellular location">
    <subcellularLocation>
        <location evidence="1">Cell membrane</location>
        <topology evidence="1">Multi-pass membrane protein</topology>
    </subcellularLocation>
    <subcellularLocation>
        <location evidence="21">Cytoplasm</location>
    </subcellularLocation>
</comment>
<dbReference type="HAMAP" id="MF_00252">
    <property type="entry name" value="Lys_tRNA_synth_class2"/>
    <property type="match status" value="1"/>
</dbReference>
<dbReference type="NCBIfam" id="TIGR00499">
    <property type="entry name" value="lysS_bact"/>
    <property type="match status" value="1"/>
</dbReference>
<evidence type="ECO:0000256" key="22">
    <source>
        <dbReference type="SAM" id="Phobius"/>
    </source>
</evidence>
<evidence type="ECO:0000256" key="14">
    <source>
        <dbReference type="ARBA" id="ARBA00023136"/>
    </source>
</evidence>
<dbReference type="Pfam" id="PF00152">
    <property type="entry name" value="tRNA-synt_2"/>
    <property type="match status" value="1"/>
</dbReference>
<evidence type="ECO:0000256" key="5">
    <source>
        <dbReference type="ARBA" id="ARBA00022598"/>
    </source>
</evidence>
<evidence type="ECO:0000259" key="23">
    <source>
        <dbReference type="PROSITE" id="PS50862"/>
    </source>
</evidence>
<dbReference type="GO" id="GO:0005524">
    <property type="term" value="F:ATP binding"/>
    <property type="evidence" value="ECO:0007669"/>
    <property type="project" value="UniProtKB-UniRule"/>
</dbReference>
<dbReference type="SUPFAM" id="SSF55681">
    <property type="entry name" value="Class II aaRS and biotin synthetases"/>
    <property type="match status" value="1"/>
</dbReference>
<evidence type="ECO:0000313" key="25">
    <source>
        <dbReference type="Proteomes" id="UP000276526"/>
    </source>
</evidence>
<dbReference type="InterPro" id="IPR004365">
    <property type="entry name" value="NA-bd_OB_tRNA"/>
</dbReference>
<dbReference type="InterPro" id="IPR018149">
    <property type="entry name" value="Lys-tRNA-synth_II_C"/>
</dbReference>
<keyword evidence="16" id="KW-0046">Antibiotic resistance</keyword>
<dbReference type="InterPro" id="IPR031553">
    <property type="entry name" value="tRNA-synt_2_TM"/>
</dbReference>
<comment type="function">
    <text evidence="18">Catalyzes the production of L-lysyl-tRNA(Lys)transfer and the transfer of a lysyl group from L-lysyl-tRNA(Lys) to membrane-bound phosphatidylglycerol (PG), which produces lysylphosphatidylglycerol (LPG), one of the components of the bacterial membrane with a positive net charge. LPG synthesis contributes to the resistance to cationic antimicrobial peptides (CAMPs) and likely protects M.tuberculosis against the CAMPs produced by competiting microorganisms (bacteriocins). In fact, the modification of anionic phosphatidylglycerol with positively charged L-lysine results in repulsion of the peptides.</text>
</comment>
<dbReference type="Pfam" id="PF16995">
    <property type="entry name" value="tRNA-synt_2_TM"/>
    <property type="match status" value="1"/>
</dbReference>
<comment type="catalytic activity">
    <reaction evidence="20 21">
        <text>tRNA(Lys) + L-lysine + ATP = L-lysyl-tRNA(Lys) + AMP + diphosphate</text>
        <dbReference type="Rhea" id="RHEA:20792"/>
        <dbReference type="Rhea" id="RHEA-COMP:9696"/>
        <dbReference type="Rhea" id="RHEA-COMP:9697"/>
        <dbReference type="ChEBI" id="CHEBI:30616"/>
        <dbReference type="ChEBI" id="CHEBI:32551"/>
        <dbReference type="ChEBI" id="CHEBI:33019"/>
        <dbReference type="ChEBI" id="CHEBI:78442"/>
        <dbReference type="ChEBI" id="CHEBI:78529"/>
        <dbReference type="ChEBI" id="CHEBI:456215"/>
        <dbReference type="EC" id="6.1.1.6"/>
    </reaction>
</comment>
<feature type="domain" description="Aminoacyl-transfer RNA synthetases class-II family profile" evidence="23">
    <location>
        <begin position="765"/>
        <end position="1073"/>
    </location>
</feature>
<keyword evidence="21" id="KW-0648">Protein biosynthesis</keyword>
<evidence type="ECO:0000256" key="6">
    <source>
        <dbReference type="ARBA" id="ARBA00022679"/>
    </source>
</evidence>
<keyword evidence="9 21" id="KW-0547">Nucleotide-binding</keyword>
<keyword evidence="5 21" id="KW-0436">Ligase</keyword>
<evidence type="ECO:0000256" key="11">
    <source>
        <dbReference type="ARBA" id="ARBA00022842"/>
    </source>
</evidence>
<dbReference type="CDD" id="cd04322">
    <property type="entry name" value="LysRS_N"/>
    <property type="match status" value="1"/>
</dbReference>
<dbReference type="NCBIfam" id="NF002821">
    <property type="entry name" value="PRK02983.1"/>
    <property type="match status" value="1"/>
</dbReference>
<evidence type="ECO:0000256" key="3">
    <source>
        <dbReference type="ARBA" id="ARBA00009968"/>
    </source>
</evidence>
<feature type="transmembrane region" description="Helical" evidence="22">
    <location>
        <begin position="17"/>
        <end position="39"/>
    </location>
</feature>
<keyword evidence="8 21" id="KW-0479">Metal-binding</keyword>
<name>A0A3R8PDY7_9CORY</name>
<dbReference type="PRINTS" id="PR00982">
    <property type="entry name" value="TRNASYNTHLYS"/>
</dbReference>
<evidence type="ECO:0000256" key="1">
    <source>
        <dbReference type="ARBA" id="ARBA00004651"/>
    </source>
</evidence>
<comment type="similarity">
    <text evidence="21">Belongs to the class-II aminoacyl-tRNA synthetase family.</text>
</comment>
<evidence type="ECO:0000256" key="18">
    <source>
        <dbReference type="ARBA" id="ARBA00024681"/>
    </source>
</evidence>
<evidence type="ECO:0000256" key="8">
    <source>
        <dbReference type="ARBA" id="ARBA00022723"/>
    </source>
</evidence>
<keyword evidence="7 22" id="KW-0812">Transmembrane</keyword>
<evidence type="ECO:0000256" key="21">
    <source>
        <dbReference type="HAMAP-Rule" id="MF_00252"/>
    </source>
</evidence>
<evidence type="ECO:0000256" key="17">
    <source>
        <dbReference type="ARBA" id="ARBA00023268"/>
    </source>
</evidence>
<comment type="similarity">
    <text evidence="3">In the C-terminal section; belongs to the class-II aminoacyl-tRNA synthetase family.</text>
</comment>
<evidence type="ECO:0000256" key="13">
    <source>
        <dbReference type="ARBA" id="ARBA00023098"/>
    </source>
</evidence>
<evidence type="ECO:0000256" key="7">
    <source>
        <dbReference type="ARBA" id="ARBA00022692"/>
    </source>
</evidence>
<dbReference type="GO" id="GO:0006430">
    <property type="term" value="P:lysyl-tRNA aminoacylation"/>
    <property type="evidence" value="ECO:0007669"/>
    <property type="project" value="UniProtKB-UniRule"/>
</dbReference>
<organism evidence="24 25">
    <name type="scientific">Corynebacterium bovis</name>
    <dbReference type="NCBI Taxonomy" id="36808"/>
    <lineage>
        <taxon>Bacteria</taxon>
        <taxon>Bacillati</taxon>
        <taxon>Actinomycetota</taxon>
        <taxon>Actinomycetes</taxon>
        <taxon>Mycobacteriales</taxon>
        <taxon>Corynebacteriaceae</taxon>
        <taxon>Corynebacterium</taxon>
    </lineage>
</organism>
<comment type="caution">
    <text evidence="24">The sequence shown here is derived from an EMBL/GenBank/DDBJ whole genome shotgun (WGS) entry which is preliminary data.</text>
</comment>
<proteinExistence type="inferred from homology"/>
<sequence length="1090" mass="118661">MTDQVPAEAPSRVVPRILGVVVCCYALLGLVLSVAGGARRPLGVLPRLADAIFLPLPAASVAWAVALFLLGGALLAGKRAGWIIATVGMVVLNLVNVLTWLLWDHLDLSPRLHHILVVATVVQGLMLVVLLAARRSFPAKTRPGAVRRAILTWAVGSFVVFLLGSALVTVAPGTLTGAERFGWVLNHAVTMSLVEPGQFVGRAPRWETFLISAASAVVIVYAVWTMLRSKQQEASLSATDDTVVRAMIARFNRDDSLAYFATRRDKSVIYSPDGRAAITYRVVAGVSLASADPIGDPAAWGAAVAAWIGRSREYGWTPAVMGASEAGARVYTAHGLSAMRLGDEAVLHPESFHLGAPEFRAVRQAVSRARRAGVTIRVRRHEELTPAELRAVQRRADMWRDTTDERGFSMALSRLGDPSDGECVLVEALIEGEVVAELSFVPWGRDGLSLDLMRRSPGSPNGTIEAMVAELCTNTSLGVRRISLNFSVFRQIFATESVIGTGPATVLLRRILVFFSRWWQMEALYRSNEKYSPEWVPRFMCFGERVSLLRTAFAAGIAEGFVPAIIPADTVGTSSVEDHSPGAEAALARVPAWQEEATTGVARRRPVSEQVGVRIAAAESLRGQGVDPWPVAVRPDTPCARVAELPEGTRVRVSGRIVGRRRFGEVSFLVLRDFDGECQALIEQRHLPDAADRVRAVDLADLVQVTGTVGRSRSGHPSVIVDGLRLEAKALHPLPDKRHGLTDPELRLRHRHLDMVVNPQPGRALRTRSEVLHAVRSVLHDRGYLEVETPILQQVHGGANARPFRTHINAHDLDLYLRIAPELFLKRLMCGGAERIFELGRDFRNEGVDSRHNPEFTVLEAYEAHGDYRSMMELTRELIQAAATAVHGRPVVTGPDGDLVDISGEWPVRTVHGAVSEALTAALGRAVEVSVETPEDDLRAYCEAVGTAHRPGWDAGKLTEELYSDLVEAVTTTPTFYVDFPESVSPLTRPHRSTPGLTERWDLVAYGMELGTAYSELTDPLEQRRRLEAQSLLAAGGDPEAMEVDEDFLRALEFGMPPTGGLGIGIDRVIMLIGGGSIRDVLAFPLVKGV</sequence>
<dbReference type="GO" id="GO:0050071">
    <property type="term" value="F:phosphatidylglycerol lysyltransferase activity"/>
    <property type="evidence" value="ECO:0007669"/>
    <property type="project" value="UniProtKB-EC"/>
</dbReference>
<dbReference type="InterPro" id="IPR044136">
    <property type="entry name" value="Lys-tRNA-ligase_II_N"/>
</dbReference>
<comment type="cofactor">
    <cofactor evidence="21">
        <name>Mg(2+)</name>
        <dbReference type="ChEBI" id="CHEBI:18420"/>
    </cofactor>
    <text evidence="21">Binds 3 Mg(2+) ions per subunit.</text>
</comment>
<dbReference type="InterPro" id="IPR006195">
    <property type="entry name" value="aa-tRNA-synth_II"/>
</dbReference>
<dbReference type="SUPFAM" id="SSF103473">
    <property type="entry name" value="MFS general substrate transporter"/>
    <property type="match status" value="1"/>
</dbReference>
<keyword evidence="4" id="KW-1003">Cell membrane</keyword>
<evidence type="ECO:0000256" key="2">
    <source>
        <dbReference type="ARBA" id="ARBA00005270"/>
    </source>
</evidence>
<feature type="binding site" evidence="21">
    <location>
        <position position="1002"/>
    </location>
    <ligand>
        <name>Mg(2+)</name>
        <dbReference type="ChEBI" id="CHEBI:18420"/>
        <label>1</label>
    </ligand>
</feature>
<comment type="catalytic activity">
    <reaction evidence="19">
        <text>L-lysyl-tRNA(Lys) + a 1,2-diacyl-sn-glycero-3-phospho-(1'-sn-glycerol) = a 1,2-diacyl-sn-glycero-3-phospho-1'-(3'-O-L-lysyl)-sn-glycerol + tRNA(Lys)</text>
        <dbReference type="Rhea" id="RHEA:10668"/>
        <dbReference type="Rhea" id="RHEA-COMP:9696"/>
        <dbReference type="Rhea" id="RHEA-COMP:9697"/>
        <dbReference type="ChEBI" id="CHEBI:64716"/>
        <dbReference type="ChEBI" id="CHEBI:75792"/>
        <dbReference type="ChEBI" id="CHEBI:78442"/>
        <dbReference type="ChEBI" id="CHEBI:78529"/>
        <dbReference type="EC" id="2.3.2.3"/>
    </reaction>
</comment>
<comment type="similarity">
    <text evidence="2">In the N-terminal section; belongs to the LPG synthetase family.</text>
</comment>
<dbReference type="Gene3D" id="2.40.50.140">
    <property type="entry name" value="Nucleic acid-binding proteins"/>
    <property type="match status" value="1"/>
</dbReference>
<gene>
    <name evidence="21" type="primary">lysS</name>
    <name evidence="24" type="ORF">CXF48_00420</name>
</gene>
<protein>
    <recommendedName>
        <fullName evidence="21">Lysine--tRNA ligase</fullName>
        <ecNumber evidence="21">6.1.1.6</ecNumber>
    </recommendedName>
    <alternativeName>
        <fullName evidence="21">Lysyl-tRNA synthetase</fullName>
        <shortName evidence="21">LysRS</shortName>
    </alternativeName>
</protein>
<evidence type="ECO:0000256" key="16">
    <source>
        <dbReference type="ARBA" id="ARBA00023251"/>
    </source>
</evidence>
<keyword evidence="14 22" id="KW-0472">Membrane</keyword>
<dbReference type="Pfam" id="PF09924">
    <property type="entry name" value="LPG_synthase_C"/>
    <property type="match status" value="1"/>
</dbReference>
<evidence type="ECO:0000256" key="9">
    <source>
        <dbReference type="ARBA" id="ARBA00022741"/>
    </source>
</evidence>
<dbReference type="GO" id="GO:0005886">
    <property type="term" value="C:plasma membrane"/>
    <property type="evidence" value="ECO:0007669"/>
    <property type="project" value="UniProtKB-SubCell"/>
</dbReference>
<dbReference type="EMBL" id="PQNK01000001">
    <property type="protein sequence ID" value="RRO87877.1"/>
    <property type="molecule type" value="Genomic_DNA"/>
</dbReference>
<feature type="binding site" evidence="21">
    <location>
        <position position="1009"/>
    </location>
    <ligand>
        <name>Mg(2+)</name>
        <dbReference type="ChEBI" id="CHEBI:18420"/>
        <label>2</label>
    </ligand>
</feature>
<dbReference type="InterPro" id="IPR024320">
    <property type="entry name" value="LPG_synthase_C"/>
</dbReference>
<dbReference type="InterPro" id="IPR002313">
    <property type="entry name" value="Lys-tRNA-ligase_II"/>
</dbReference>
<dbReference type="GO" id="GO:0004824">
    <property type="term" value="F:lysine-tRNA ligase activity"/>
    <property type="evidence" value="ECO:0007669"/>
    <property type="project" value="UniProtKB-UniRule"/>
</dbReference>
<feature type="binding site" evidence="21">
    <location>
        <position position="1009"/>
    </location>
    <ligand>
        <name>Mg(2+)</name>
        <dbReference type="ChEBI" id="CHEBI:18420"/>
        <label>1</label>
    </ligand>
</feature>
<dbReference type="Pfam" id="PF01336">
    <property type="entry name" value="tRNA_anti-codon"/>
    <property type="match status" value="1"/>
</dbReference>
<evidence type="ECO:0000256" key="15">
    <source>
        <dbReference type="ARBA" id="ARBA00023146"/>
    </source>
</evidence>
<evidence type="ECO:0000256" key="12">
    <source>
        <dbReference type="ARBA" id="ARBA00022989"/>
    </source>
</evidence>
<dbReference type="RefSeq" id="WP_125206876.1">
    <property type="nucleotide sequence ID" value="NZ_PQNK01000001.1"/>
</dbReference>
<dbReference type="Gene3D" id="3.30.930.10">
    <property type="entry name" value="Bira Bifunctional Protein, Domain 2"/>
    <property type="match status" value="1"/>
</dbReference>
<evidence type="ECO:0000256" key="10">
    <source>
        <dbReference type="ARBA" id="ARBA00022840"/>
    </source>
</evidence>
<dbReference type="EC" id="6.1.1.6" evidence="21"/>
<accession>A0A3R8PDY7</accession>
<dbReference type="GO" id="GO:0000049">
    <property type="term" value="F:tRNA binding"/>
    <property type="evidence" value="ECO:0007669"/>
    <property type="project" value="TreeGrafter"/>
</dbReference>
<dbReference type="AlphaFoldDB" id="A0A3R8PDY7"/>
<keyword evidence="13" id="KW-0443">Lipid metabolism</keyword>
<dbReference type="PANTHER" id="PTHR42918:SF15">
    <property type="entry name" value="LYSINE--TRNA LIGASE, CHLOROPLASTIC_MITOCHONDRIAL"/>
    <property type="match status" value="1"/>
</dbReference>